<feature type="region of interest" description="Disordered" evidence="1">
    <location>
        <begin position="1"/>
        <end position="23"/>
    </location>
</feature>
<organism evidence="2 3">
    <name type="scientific">Streptomyces plumbiresistens</name>
    <dbReference type="NCBI Taxonomy" id="511811"/>
    <lineage>
        <taxon>Bacteria</taxon>
        <taxon>Bacillati</taxon>
        <taxon>Actinomycetota</taxon>
        <taxon>Actinomycetes</taxon>
        <taxon>Kitasatosporales</taxon>
        <taxon>Streptomycetaceae</taxon>
        <taxon>Streptomyces</taxon>
    </lineage>
</organism>
<dbReference type="EMBL" id="BAAAZX010000024">
    <property type="protein sequence ID" value="GAA4015989.1"/>
    <property type="molecule type" value="Genomic_DNA"/>
</dbReference>
<evidence type="ECO:0000256" key="1">
    <source>
        <dbReference type="SAM" id="MobiDB-lite"/>
    </source>
</evidence>
<dbReference type="Proteomes" id="UP001500456">
    <property type="component" value="Unassembled WGS sequence"/>
</dbReference>
<name>A0ABP7ST10_9ACTN</name>
<comment type="caution">
    <text evidence="2">The sequence shown here is derived from an EMBL/GenBank/DDBJ whole genome shotgun (WGS) entry which is preliminary data.</text>
</comment>
<reference evidence="3" key="1">
    <citation type="journal article" date="2019" name="Int. J. Syst. Evol. Microbiol.">
        <title>The Global Catalogue of Microorganisms (GCM) 10K type strain sequencing project: providing services to taxonomists for standard genome sequencing and annotation.</title>
        <authorList>
            <consortium name="The Broad Institute Genomics Platform"/>
            <consortium name="The Broad Institute Genome Sequencing Center for Infectious Disease"/>
            <person name="Wu L."/>
            <person name="Ma J."/>
        </authorList>
    </citation>
    <scope>NUCLEOTIDE SEQUENCE [LARGE SCALE GENOMIC DNA]</scope>
    <source>
        <strain evidence="3">JCM 16924</strain>
    </source>
</reference>
<proteinExistence type="predicted"/>
<accession>A0ABP7ST10</accession>
<keyword evidence="3" id="KW-1185">Reference proteome</keyword>
<protein>
    <submittedName>
        <fullName evidence="2">Uncharacterized protein</fullName>
    </submittedName>
</protein>
<sequence length="259" mass="26922">MSETPVEYSGTGTEADPLTFSTRQSAPDQVGAVIAGLASTTKEYAAGFRANADLSGNLPADIRGIVSDASGAITGTLSTAYNARVKADSFRNDRSLYPEGRKLLAGEVVNAAIDEVTESFEHADAQIEVASALTFEAARPRISPDDAMPARADLAMMLGRHDGNPAGLGDTLKRLAQRSDGVGALVADPSYLGDVLDARGADAALREAILTIVGAEVVKAAAKSGDPKRAAAARTNLALAELRKARIAASSFTRHTLQR</sequence>
<evidence type="ECO:0000313" key="3">
    <source>
        <dbReference type="Proteomes" id="UP001500456"/>
    </source>
</evidence>
<gene>
    <name evidence="2" type="ORF">GCM10022232_68880</name>
</gene>
<dbReference type="RefSeq" id="WP_345568761.1">
    <property type="nucleotide sequence ID" value="NZ_BAAAZX010000024.1"/>
</dbReference>
<evidence type="ECO:0000313" key="2">
    <source>
        <dbReference type="EMBL" id="GAA4015989.1"/>
    </source>
</evidence>